<organism evidence="5 6">
    <name type="scientific">Podospora fimiseda</name>
    <dbReference type="NCBI Taxonomy" id="252190"/>
    <lineage>
        <taxon>Eukaryota</taxon>
        <taxon>Fungi</taxon>
        <taxon>Dikarya</taxon>
        <taxon>Ascomycota</taxon>
        <taxon>Pezizomycotina</taxon>
        <taxon>Sordariomycetes</taxon>
        <taxon>Sordariomycetidae</taxon>
        <taxon>Sordariales</taxon>
        <taxon>Podosporaceae</taxon>
        <taxon>Podospora</taxon>
    </lineage>
</organism>
<evidence type="ECO:0000313" key="6">
    <source>
        <dbReference type="Proteomes" id="UP001301958"/>
    </source>
</evidence>
<keyword evidence="5" id="KW-0547">Nucleotide-binding</keyword>
<evidence type="ECO:0000256" key="2">
    <source>
        <dbReference type="ARBA" id="ARBA00022801"/>
    </source>
</evidence>
<evidence type="ECO:0000256" key="1">
    <source>
        <dbReference type="ARBA" id="ARBA00022722"/>
    </source>
</evidence>
<dbReference type="GO" id="GO:0005634">
    <property type="term" value="C:nucleus"/>
    <property type="evidence" value="ECO:0007669"/>
    <property type="project" value="TreeGrafter"/>
</dbReference>
<keyword evidence="1" id="KW-0540">Nuclease</keyword>
<dbReference type="PANTHER" id="PTHR13620:SF104">
    <property type="entry name" value="EXONUCLEASE 3'-5' DOMAIN-CONTAINING PROTEIN 2"/>
    <property type="match status" value="1"/>
</dbReference>
<evidence type="ECO:0000313" key="5">
    <source>
        <dbReference type="EMBL" id="KAK4229841.1"/>
    </source>
</evidence>
<dbReference type="GO" id="GO:0008408">
    <property type="term" value="F:3'-5' exonuclease activity"/>
    <property type="evidence" value="ECO:0007669"/>
    <property type="project" value="InterPro"/>
</dbReference>
<dbReference type="GO" id="GO:0006139">
    <property type="term" value="P:nucleobase-containing compound metabolic process"/>
    <property type="evidence" value="ECO:0007669"/>
    <property type="project" value="InterPro"/>
</dbReference>
<dbReference type="InterPro" id="IPR002562">
    <property type="entry name" value="3'-5'_exonuclease_dom"/>
</dbReference>
<dbReference type="EMBL" id="MU865304">
    <property type="protein sequence ID" value="KAK4229841.1"/>
    <property type="molecule type" value="Genomic_DNA"/>
</dbReference>
<evidence type="ECO:0000259" key="4">
    <source>
        <dbReference type="SMART" id="SM00474"/>
    </source>
</evidence>
<accession>A0AAN7BUS8</accession>
<sequence length="567" mass="63532">MGLSNNKPSQQTWNASHGIVFSGQNRTTSSPHRSTARSFGTQSAAEVAPSISSLLDAGAAPAGSDGTAYVTTTIREEVKEEVTEEIKVEPEEDDDAPPPFTPLDFKIPEEKFRTVKKAEEGTPGSYWNYNLYSRPGEDGETVQKIKVHYCTSGPTTERTLKQYFANEKVLGFDLEWDPDGWKVPQNARRNVSVVQIASESRIGVFHLALYPKNEPLVTPLLRKIMEDPEVTKLGVCIKGDAWRMKQYLKIQPRGIFELSHLYKLVRYSASGEYYEVNKKLVSLANQVKDVLGLPLFKGNHVRSSDWSKKLTMEQIIYGASDAYAAVQIYAVLNHQREQLDPVPPLPGHAELDLPIRLAEGIKVSPRPKVVLEAEEVSPDGFTPDTTETKTKSSKPPPKTKKPLDPRIDEASLWASQYRIANPEPAIPPACLRSYYTWHKNPDLDPAAIAALLRDPPLQTMTVVMYIAEVLCKTKLPCDVGRIRKEILPWFKGQFIGTRGKRHLSLIKLCEDLEMGVRTPEEEEEIVEVKVEAKTVEVNMGEETAEVEVTEKTVKLKSKVKVLKEEEE</sequence>
<dbReference type="Pfam" id="PF01612">
    <property type="entry name" value="DNA_pol_A_exo1"/>
    <property type="match status" value="1"/>
</dbReference>
<keyword evidence="5" id="KW-0347">Helicase</keyword>
<evidence type="ECO:0000256" key="3">
    <source>
        <dbReference type="SAM" id="MobiDB-lite"/>
    </source>
</evidence>
<reference evidence="5" key="2">
    <citation type="submission" date="2023-05" db="EMBL/GenBank/DDBJ databases">
        <authorList>
            <consortium name="Lawrence Berkeley National Laboratory"/>
            <person name="Steindorff A."/>
            <person name="Hensen N."/>
            <person name="Bonometti L."/>
            <person name="Westerberg I."/>
            <person name="Brannstrom I.O."/>
            <person name="Guillou S."/>
            <person name="Cros-Aarteil S."/>
            <person name="Calhoun S."/>
            <person name="Haridas S."/>
            <person name="Kuo A."/>
            <person name="Mondo S."/>
            <person name="Pangilinan J."/>
            <person name="Riley R."/>
            <person name="Labutti K."/>
            <person name="Andreopoulos B."/>
            <person name="Lipzen A."/>
            <person name="Chen C."/>
            <person name="Yanf M."/>
            <person name="Daum C."/>
            <person name="Ng V."/>
            <person name="Clum A."/>
            <person name="Ohm R."/>
            <person name="Martin F."/>
            <person name="Silar P."/>
            <person name="Natvig D."/>
            <person name="Lalanne C."/>
            <person name="Gautier V."/>
            <person name="Ament-Velasquez S.L."/>
            <person name="Kruys A."/>
            <person name="Hutchinson M.I."/>
            <person name="Powell A.J."/>
            <person name="Barry K."/>
            <person name="Miller A.N."/>
            <person name="Grigoriev I.V."/>
            <person name="Debuchy R."/>
            <person name="Gladieux P."/>
            <person name="Thoren M.H."/>
            <person name="Johannesson H."/>
        </authorList>
    </citation>
    <scope>NUCLEOTIDE SEQUENCE</scope>
    <source>
        <strain evidence="5">CBS 990.96</strain>
    </source>
</reference>
<dbReference type="GO" id="GO:0004386">
    <property type="term" value="F:helicase activity"/>
    <property type="evidence" value="ECO:0007669"/>
    <property type="project" value="UniProtKB-KW"/>
</dbReference>
<gene>
    <name evidence="5" type="ORF">QBC38DRAFT_358553</name>
</gene>
<dbReference type="InterPro" id="IPR051132">
    <property type="entry name" value="3-5_Exonuclease_domain"/>
</dbReference>
<reference evidence="5" key="1">
    <citation type="journal article" date="2023" name="Mol. Phylogenet. Evol.">
        <title>Genome-scale phylogeny and comparative genomics of the fungal order Sordariales.</title>
        <authorList>
            <person name="Hensen N."/>
            <person name="Bonometti L."/>
            <person name="Westerberg I."/>
            <person name="Brannstrom I.O."/>
            <person name="Guillou S."/>
            <person name="Cros-Aarteil S."/>
            <person name="Calhoun S."/>
            <person name="Haridas S."/>
            <person name="Kuo A."/>
            <person name="Mondo S."/>
            <person name="Pangilinan J."/>
            <person name="Riley R."/>
            <person name="LaButti K."/>
            <person name="Andreopoulos B."/>
            <person name="Lipzen A."/>
            <person name="Chen C."/>
            <person name="Yan M."/>
            <person name="Daum C."/>
            <person name="Ng V."/>
            <person name="Clum A."/>
            <person name="Steindorff A."/>
            <person name="Ohm R.A."/>
            <person name="Martin F."/>
            <person name="Silar P."/>
            <person name="Natvig D.O."/>
            <person name="Lalanne C."/>
            <person name="Gautier V."/>
            <person name="Ament-Velasquez S.L."/>
            <person name="Kruys A."/>
            <person name="Hutchinson M.I."/>
            <person name="Powell A.J."/>
            <person name="Barry K."/>
            <person name="Miller A.N."/>
            <person name="Grigoriev I.V."/>
            <person name="Debuchy R."/>
            <person name="Gladieux P."/>
            <person name="Hiltunen Thoren M."/>
            <person name="Johannesson H."/>
        </authorList>
    </citation>
    <scope>NUCLEOTIDE SEQUENCE</scope>
    <source>
        <strain evidence="5">CBS 990.96</strain>
    </source>
</reference>
<protein>
    <submittedName>
        <fullName evidence="5">Werner syndrome helicase</fullName>
    </submittedName>
</protein>
<dbReference type="InterPro" id="IPR036397">
    <property type="entry name" value="RNaseH_sf"/>
</dbReference>
<dbReference type="Proteomes" id="UP001301958">
    <property type="component" value="Unassembled WGS sequence"/>
</dbReference>
<feature type="compositionally biased region" description="Polar residues" evidence="3">
    <location>
        <begin position="22"/>
        <end position="44"/>
    </location>
</feature>
<dbReference type="GO" id="GO:0005737">
    <property type="term" value="C:cytoplasm"/>
    <property type="evidence" value="ECO:0007669"/>
    <property type="project" value="TreeGrafter"/>
</dbReference>
<dbReference type="SMART" id="SM00474">
    <property type="entry name" value="35EXOc"/>
    <property type="match status" value="1"/>
</dbReference>
<name>A0AAN7BUS8_9PEZI</name>
<dbReference type="GO" id="GO:0003676">
    <property type="term" value="F:nucleic acid binding"/>
    <property type="evidence" value="ECO:0007669"/>
    <property type="project" value="InterPro"/>
</dbReference>
<comment type="caution">
    <text evidence="5">The sequence shown here is derived from an EMBL/GenBank/DDBJ whole genome shotgun (WGS) entry which is preliminary data.</text>
</comment>
<feature type="region of interest" description="Disordered" evidence="3">
    <location>
        <begin position="373"/>
        <end position="405"/>
    </location>
</feature>
<dbReference type="AlphaFoldDB" id="A0AAN7BUS8"/>
<feature type="domain" description="3'-5' exonuclease" evidence="4">
    <location>
        <begin position="147"/>
        <end position="337"/>
    </location>
</feature>
<dbReference type="SUPFAM" id="SSF53098">
    <property type="entry name" value="Ribonuclease H-like"/>
    <property type="match status" value="1"/>
</dbReference>
<dbReference type="PANTHER" id="PTHR13620">
    <property type="entry name" value="3-5 EXONUCLEASE"/>
    <property type="match status" value="1"/>
</dbReference>
<keyword evidence="2" id="KW-0378">Hydrolase</keyword>
<dbReference type="CDD" id="cd06141">
    <property type="entry name" value="WRN_exo"/>
    <property type="match status" value="1"/>
</dbReference>
<proteinExistence type="predicted"/>
<dbReference type="Gene3D" id="3.30.420.10">
    <property type="entry name" value="Ribonuclease H-like superfamily/Ribonuclease H"/>
    <property type="match status" value="1"/>
</dbReference>
<feature type="compositionally biased region" description="Polar residues" evidence="3">
    <location>
        <begin position="1"/>
        <end position="15"/>
    </location>
</feature>
<keyword evidence="5" id="KW-0067">ATP-binding</keyword>
<dbReference type="InterPro" id="IPR012337">
    <property type="entry name" value="RNaseH-like_sf"/>
</dbReference>
<feature type="region of interest" description="Disordered" evidence="3">
    <location>
        <begin position="1"/>
        <end position="48"/>
    </location>
</feature>
<keyword evidence="6" id="KW-1185">Reference proteome</keyword>